<dbReference type="AlphaFoldDB" id="A0A0G0EGB6"/>
<evidence type="ECO:0000313" key="1">
    <source>
        <dbReference type="EMBL" id="KKP66377.1"/>
    </source>
</evidence>
<dbReference type="EMBL" id="LBPY01000008">
    <property type="protein sequence ID" value="KKP66377.1"/>
    <property type="molecule type" value="Genomic_DNA"/>
</dbReference>
<organism evidence="1 2">
    <name type="scientific">Candidatus Nomurabacteria bacterium GW2011_GWE1_35_16</name>
    <dbReference type="NCBI Taxonomy" id="1618761"/>
    <lineage>
        <taxon>Bacteria</taxon>
        <taxon>Candidatus Nomuraibacteriota</taxon>
    </lineage>
</organism>
<dbReference type="Proteomes" id="UP000034952">
    <property type="component" value="Unassembled WGS sequence"/>
</dbReference>
<gene>
    <name evidence="1" type="ORF">UR64_C0008G0015</name>
</gene>
<proteinExistence type="predicted"/>
<reference evidence="1 2" key="1">
    <citation type="journal article" date="2015" name="Nature">
        <title>rRNA introns, odd ribosomes, and small enigmatic genomes across a large radiation of phyla.</title>
        <authorList>
            <person name="Brown C.T."/>
            <person name="Hug L.A."/>
            <person name="Thomas B.C."/>
            <person name="Sharon I."/>
            <person name="Castelle C.J."/>
            <person name="Singh A."/>
            <person name="Wilkins M.J."/>
            <person name="Williams K.H."/>
            <person name="Banfield J.F."/>
        </authorList>
    </citation>
    <scope>NUCLEOTIDE SEQUENCE [LARGE SCALE GENOMIC DNA]</scope>
</reference>
<protein>
    <submittedName>
        <fullName evidence="1">Uncharacterized protein</fullName>
    </submittedName>
</protein>
<sequence>METTRTFSSLSELGEETLRSGDLLLFPGYKYLVAPSSLLNEVKDGDHDAIFIFLKIEDKYKFCEDIYGYPSCEQCQMTGQFPPSQEHDYESLTKLAKEFWILFQKRKKVFRSSKDFKNREVVKLNDEFIIDGMEYVVWSNTLFRKYAKDPNKIFKTLLIWNGKEYCDKRYKYSMPSTLGFPNYKEHDYIAATSVIISFMRRWERWSFFFKFVNKYLR</sequence>
<evidence type="ECO:0000313" key="2">
    <source>
        <dbReference type="Proteomes" id="UP000034952"/>
    </source>
</evidence>
<accession>A0A0G0EGB6</accession>
<name>A0A0G0EGB6_9BACT</name>
<comment type="caution">
    <text evidence="1">The sequence shown here is derived from an EMBL/GenBank/DDBJ whole genome shotgun (WGS) entry which is preliminary data.</text>
</comment>